<evidence type="ECO:0000256" key="4">
    <source>
        <dbReference type="ARBA" id="ARBA00022692"/>
    </source>
</evidence>
<dbReference type="CDD" id="cd06225">
    <property type="entry name" value="HAMP"/>
    <property type="match status" value="1"/>
</dbReference>
<dbReference type="Pfam" id="PF00672">
    <property type="entry name" value="HAMP"/>
    <property type="match status" value="1"/>
</dbReference>
<dbReference type="STRING" id="1009370.ALO_10304"/>
<dbReference type="SUPFAM" id="SSF58104">
    <property type="entry name" value="Methyl-accepting chemotaxis protein (MCP) signaling domain"/>
    <property type="match status" value="1"/>
</dbReference>
<dbReference type="RefSeq" id="WP_004573339.1">
    <property type="nucleotide sequence ID" value="NZ_AFGF01000081.1"/>
</dbReference>
<feature type="domain" description="Methyl-accepting transducer" evidence="11">
    <location>
        <begin position="369"/>
        <end position="640"/>
    </location>
</feature>
<dbReference type="GO" id="GO:0006935">
    <property type="term" value="P:chemotaxis"/>
    <property type="evidence" value="ECO:0007669"/>
    <property type="project" value="UniProtKB-KW"/>
</dbReference>
<dbReference type="Gene3D" id="6.10.340.10">
    <property type="match status" value="1"/>
</dbReference>
<proteinExistence type="inferred from homology"/>
<dbReference type="CDD" id="cd12912">
    <property type="entry name" value="PDC2_MCP_like"/>
    <property type="match status" value="1"/>
</dbReference>
<comment type="caution">
    <text evidence="13">The sequence shown here is derived from an EMBL/GenBank/DDBJ whole genome shotgun (WGS) entry which is preliminary data.</text>
</comment>
<dbReference type="AlphaFoldDB" id="F7NJ08"/>
<evidence type="ECO:0000313" key="14">
    <source>
        <dbReference type="Proteomes" id="UP000003240"/>
    </source>
</evidence>
<organism evidence="13 14">
    <name type="scientific">Acetonema longum DSM 6540</name>
    <dbReference type="NCBI Taxonomy" id="1009370"/>
    <lineage>
        <taxon>Bacteria</taxon>
        <taxon>Bacillati</taxon>
        <taxon>Bacillota</taxon>
        <taxon>Negativicutes</taxon>
        <taxon>Acetonemataceae</taxon>
        <taxon>Acetonema</taxon>
    </lineage>
</organism>
<dbReference type="Pfam" id="PF02743">
    <property type="entry name" value="dCache_1"/>
    <property type="match status" value="1"/>
</dbReference>
<evidence type="ECO:0000259" key="12">
    <source>
        <dbReference type="PROSITE" id="PS50885"/>
    </source>
</evidence>
<evidence type="ECO:0000256" key="10">
    <source>
        <dbReference type="SAM" id="Phobius"/>
    </source>
</evidence>
<dbReference type="InterPro" id="IPR003660">
    <property type="entry name" value="HAMP_dom"/>
</dbReference>
<dbReference type="Gene3D" id="3.30.450.20">
    <property type="entry name" value="PAS domain"/>
    <property type="match status" value="1"/>
</dbReference>
<evidence type="ECO:0000256" key="2">
    <source>
        <dbReference type="ARBA" id="ARBA00022475"/>
    </source>
</evidence>
<reference evidence="13 14" key="1">
    <citation type="journal article" date="2011" name="EMBO J.">
        <title>Structural diversity of bacterial flagellar motors.</title>
        <authorList>
            <person name="Chen S."/>
            <person name="Beeby M."/>
            <person name="Murphy G.E."/>
            <person name="Leadbetter J.R."/>
            <person name="Hendrixson D.R."/>
            <person name="Briegel A."/>
            <person name="Li Z."/>
            <person name="Shi J."/>
            <person name="Tocheva E.I."/>
            <person name="Muller A."/>
            <person name="Dobro M.J."/>
            <person name="Jensen G.J."/>
        </authorList>
    </citation>
    <scope>NUCLEOTIDE SEQUENCE [LARGE SCALE GENOMIC DNA]</scope>
    <source>
        <strain evidence="13 14">DSM 6540</strain>
    </source>
</reference>
<dbReference type="InterPro" id="IPR029151">
    <property type="entry name" value="Sensor-like_sf"/>
</dbReference>
<evidence type="ECO:0000256" key="8">
    <source>
        <dbReference type="ARBA" id="ARBA00029447"/>
    </source>
</evidence>
<evidence type="ECO:0000256" key="7">
    <source>
        <dbReference type="ARBA" id="ARBA00023224"/>
    </source>
</evidence>
<evidence type="ECO:0000256" key="6">
    <source>
        <dbReference type="ARBA" id="ARBA00023136"/>
    </source>
</evidence>
<protein>
    <submittedName>
        <fullName evidence="13">Methyl-accepting chemotaxis sensory transducer</fullName>
    </submittedName>
</protein>
<dbReference type="SUPFAM" id="SSF103190">
    <property type="entry name" value="Sensory domain-like"/>
    <property type="match status" value="1"/>
</dbReference>
<evidence type="ECO:0000256" key="5">
    <source>
        <dbReference type="ARBA" id="ARBA00022989"/>
    </source>
</evidence>
<dbReference type="OrthoDB" id="136416at2"/>
<dbReference type="PANTHER" id="PTHR32089">
    <property type="entry name" value="METHYL-ACCEPTING CHEMOTAXIS PROTEIN MCPB"/>
    <property type="match status" value="1"/>
</dbReference>
<dbReference type="SMART" id="SM00304">
    <property type="entry name" value="HAMP"/>
    <property type="match status" value="1"/>
</dbReference>
<keyword evidence="6 10" id="KW-0472">Membrane</keyword>
<dbReference type="CDD" id="cd18773">
    <property type="entry name" value="PDC1_HK_sensor"/>
    <property type="match status" value="1"/>
</dbReference>
<name>F7NJ08_9FIRM</name>
<keyword evidence="7 9" id="KW-0807">Transducer</keyword>
<keyword evidence="14" id="KW-1185">Reference proteome</keyword>
<dbReference type="PANTHER" id="PTHR32089:SF112">
    <property type="entry name" value="LYSOZYME-LIKE PROTEIN-RELATED"/>
    <property type="match status" value="1"/>
</dbReference>
<dbReference type="Proteomes" id="UP000003240">
    <property type="component" value="Unassembled WGS sequence"/>
</dbReference>
<evidence type="ECO:0000259" key="11">
    <source>
        <dbReference type="PROSITE" id="PS50111"/>
    </source>
</evidence>
<feature type="domain" description="HAMP" evidence="12">
    <location>
        <begin position="298"/>
        <end position="350"/>
    </location>
</feature>
<gene>
    <name evidence="13" type="ORF">ALO_10304</name>
</gene>
<keyword evidence="4 10" id="KW-0812">Transmembrane</keyword>
<feature type="transmembrane region" description="Helical" evidence="10">
    <location>
        <begin position="274"/>
        <end position="297"/>
    </location>
</feature>
<dbReference type="InterPro" id="IPR004089">
    <property type="entry name" value="MCPsignal_dom"/>
</dbReference>
<dbReference type="GO" id="GO:0005886">
    <property type="term" value="C:plasma membrane"/>
    <property type="evidence" value="ECO:0007669"/>
    <property type="project" value="UniProtKB-SubCell"/>
</dbReference>
<dbReference type="eggNOG" id="COG0840">
    <property type="taxonomic scope" value="Bacteria"/>
</dbReference>
<evidence type="ECO:0000313" key="13">
    <source>
        <dbReference type="EMBL" id="EGO64005.1"/>
    </source>
</evidence>
<sequence length="655" mass="69340">MLKRMSLQARLITLFLLFALLPAAAGGGVTWYLNFHSTRETTIHDNKIVSRQIGEQIRQMVDNSRGLVEALAAVPAARTLDRAAIREMIVAAQQKNPQFELIFAMDATGMQIARTSGNVAYRGDRPYFQEAIQGKVFFTDVYISAFTNAPCLTVSVPIKDAAGANVGVLAADISLKAVWEIADKVRLGQSGYVDVVDNQGTLIAHPVKERVLKKETVPVPAHLVQTAANENGFVEAESSRGEQALVVYTPVDKYKWGVIAYEPVDEVFSTLYQVTYSVVAVTLLAVLLAVWIGFLMAGNISKPLERLVEVAGRIAQGDLSQRADVRGVREVNELAAAFQTMTESLRSIIGQTMTATQSVSATAEELSASASEVGKASQQVAGNIQMVAAGAASQVDLAHKSGELIAQAVRASNQTATAAHTVAGVSEQSEQAAKNGAVHISQATNVMNRIRENVGQAAESINSLGKKSHQIGQIIDVITGLTGQTNLLALNAAIEAARAGEQGRGFAVVAVEVRKLAEQSEAAAKEIAAIVSAIQNETSEAVVAMEKGSREVGAGVEAVEASGAAFREIYEAVNHMGVQVAQIVALTEDQERSIRAMEDAVDGIVDAAQTNASSAQHVAAASQEQNAAVEEIGAATAELARMAANLQSTVVDFRL</sequence>
<keyword evidence="5 10" id="KW-1133">Transmembrane helix</keyword>
<evidence type="ECO:0000256" key="1">
    <source>
        <dbReference type="ARBA" id="ARBA00004651"/>
    </source>
</evidence>
<dbReference type="Gene3D" id="1.10.287.950">
    <property type="entry name" value="Methyl-accepting chemotaxis protein"/>
    <property type="match status" value="1"/>
</dbReference>
<comment type="subcellular location">
    <subcellularLocation>
        <location evidence="1">Cell membrane</location>
        <topology evidence="1">Multi-pass membrane protein</topology>
    </subcellularLocation>
</comment>
<comment type="similarity">
    <text evidence="8">Belongs to the methyl-accepting chemotaxis (MCP) protein family.</text>
</comment>
<dbReference type="PROSITE" id="PS50111">
    <property type="entry name" value="CHEMOTAXIS_TRANSDUC_2"/>
    <property type="match status" value="1"/>
</dbReference>
<dbReference type="EMBL" id="AFGF01000081">
    <property type="protein sequence ID" value="EGO64005.1"/>
    <property type="molecule type" value="Genomic_DNA"/>
</dbReference>
<keyword evidence="3" id="KW-0145">Chemotaxis</keyword>
<dbReference type="Pfam" id="PF00015">
    <property type="entry name" value="MCPsignal"/>
    <property type="match status" value="1"/>
</dbReference>
<dbReference type="GO" id="GO:0007165">
    <property type="term" value="P:signal transduction"/>
    <property type="evidence" value="ECO:0007669"/>
    <property type="project" value="UniProtKB-KW"/>
</dbReference>
<dbReference type="PROSITE" id="PS50885">
    <property type="entry name" value="HAMP"/>
    <property type="match status" value="1"/>
</dbReference>
<evidence type="ECO:0000256" key="3">
    <source>
        <dbReference type="ARBA" id="ARBA00022500"/>
    </source>
</evidence>
<keyword evidence="2" id="KW-1003">Cell membrane</keyword>
<dbReference type="InterPro" id="IPR033479">
    <property type="entry name" value="dCache_1"/>
</dbReference>
<accession>F7NJ08</accession>
<dbReference type="SMART" id="SM00283">
    <property type="entry name" value="MA"/>
    <property type="match status" value="1"/>
</dbReference>
<evidence type="ECO:0000256" key="9">
    <source>
        <dbReference type="PROSITE-ProRule" id="PRU00284"/>
    </source>
</evidence>